<gene>
    <name evidence="1" type="ORF">MNBD_ALPHA04-559</name>
</gene>
<dbReference type="EMBL" id="UOEF01000175">
    <property type="protein sequence ID" value="VAV94047.1"/>
    <property type="molecule type" value="Genomic_DNA"/>
</dbReference>
<accession>A0A3B0RPM3</accession>
<sequence>MVSSDIVIQPVTSKAQLKQFVELAYRLNSEEPAWIPPLKSEIYALLSPRKNPFFEHATVQLFLAMQGGRPVGRISAHIDHLALEQPPEQGMGPGTGNWGYLEAENETVCSALIGKAETWLKDNGMTRILAPISMSIWEEPGLLTSGHNEPPTIMMGYHNAAYQQWVEARNYQPAKQLHTYALPVKDGFPDLVNRIVALGARNKKITIRQVNKKHFDRDAEIIMGILNDAWSDNWGFVPFTDSEIEHAGKNLGKIVFEELNLIAEMDGEPVAFMMTLPDLNEVINNMKGNLFPFNWAKLLWWLRFPKAKTMRVPLMGVKKELQNSRLAGQMAFMMIEQIRRNAVKQFGTERGELGWVLEDNKGMVSVAKAIDAKINRTYTLYEKEI</sequence>
<reference evidence="1" key="1">
    <citation type="submission" date="2018-06" db="EMBL/GenBank/DDBJ databases">
        <authorList>
            <person name="Zhirakovskaya E."/>
        </authorList>
    </citation>
    <scope>NUCLEOTIDE SEQUENCE</scope>
</reference>
<dbReference type="PANTHER" id="PTHR41368">
    <property type="entry name" value="PROTEIN YGHO"/>
    <property type="match status" value="1"/>
</dbReference>
<dbReference type="Gene3D" id="3.40.630.30">
    <property type="match status" value="1"/>
</dbReference>
<evidence type="ECO:0008006" key="2">
    <source>
        <dbReference type="Google" id="ProtNLM"/>
    </source>
</evidence>
<dbReference type="PANTHER" id="PTHR41368:SF1">
    <property type="entry name" value="PROTEIN YGHO"/>
    <property type="match status" value="1"/>
</dbReference>
<dbReference type="AlphaFoldDB" id="A0A3B0RPM3"/>
<dbReference type="InterPro" id="IPR039968">
    <property type="entry name" value="BcerS-like"/>
</dbReference>
<dbReference type="SUPFAM" id="SSF55729">
    <property type="entry name" value="Acyl-CoA N-acyltransferases (Nat)"/>
    <property type="match status" value="1"/>
</dbReference>
<organism evidence="1">
    <name type="scientific">hydrothermal vent metagenome</name>
    <dbReference type="NCBI Taxonomy" id="652676"/>
    <lineage>
        <taxon>unclassified sequences</taxon>
        <taxon>metagenomes</taxon>
        <taxon>ecological metagenomes</taxon>
    </lineage>
</organism>
<name>A0A3B0RPM3_9ZZZZ</name>
<proteinExistence type="predicted"/>
<protein>
    <recommendedName>
        <fullName evidence="2">N-acetyltransferase domain-containing protein</fullName>
    </recommendedName>
</protein>
<evidence type="ECO:0000313" key="1">
    <source>
        <dbReference type="EMBL" id="VAV94047.1"/>
    </source>
</evidence>
<dbReference type="InterPro" id="IPR016181">
    <property type="entry name" value="Acyl_CoA_acyltransferase"/>
</dbReference>